<evidence type="ECO:0000256" key="4">
    <source>
        <dbReference type="ARBA" id="ARBA00022679"/>
    </source>
</evidence>
<keyword evidence="6 10" id="KW-0547">Nucleotide-binding</keyword>
<proteinExistence type="inferred from homology"/>
<dbReference type="AlphaFoldDB" id="A0A9X2JEG3"/>
<gene>
    <name evidence="10 12" type="primary">miaA</name>
    <name evidence="12" type="ORF">NF867_17690</name>
</gene>
<protein>
    <recommendedName>
        <fullName evidence="10">tRNA dimethylallyltransferase</fullName>
        <ecNumber evidence="10">2.5.1.75</ecNumber>
    </recommendedName>
    <alternativeName>
        <fullName evidence="10">Dimethylallyl diphosphate:tRNA dimethylallyltransferase</fullName>
        <shortName evidence="10">DMAPP:tRNA dimethylallyltransferase</shortName>
        <shortName evidence="10">DMATase</shortName>
    </alternativeName>
    <alternativeName>
        <fullName evidence="10">Isopentenyl-diphosphate:tRNA isopentenyltransferase</fullName>
        <shortName evidence="10">IPP transferase</shortName>
        <shortName evidence="10">IPPT</shortName>
        <shortName evidence="10">IPTase</shortName>
    </alternativeName>
</protein>
<comment type="subunit">
    <text evidence="10">Monomer.</text>
</comment>
<comment type="caution">
    <text evidence="10">Lacks conserved residue(s) required for the propagation of feature annotation.</text>
</comment>
<dbReference type="InterPro" id="IPR018022">
    <property type="entry name" value="IPT"/>
</dbReference>
<feature type="region of interest" description="Interaction with substrate tRNA" evidence="10">
    <location>
        <begin position="36"/>
        <end position="39"/>
    </location>
</feature>
<dbReference type="GO" id="GO:0006400">
    <property type="term" value="P:tRNA modification"/>
    <property type="evidence" value="ECO:0007669"/>
    <property type="project" value="TreeGrafter"/>
</dbReference>
<feature type="site" description="Interaction with substrate tRNA" evidence="10">
    <location>
        <position position="102"/>
    </location>
</feature>
<keyword evidence="8 10" id="KW-0460">Magnesium</keyword>
<evidence type="ECO:0000256" key="10">
    <source>
        <dbReference type="HAMAP-Rule" id="MF_00185"/>
    </source>
</evidence>
<comment type="caution">
    <text evidence="12">The sequence shown here is derived from an EMBL/GenBank/DDBJ whole genome shotgun (WGS) entry which is preliminary data.</text>
</comment>
<dbReference type="HAMAP" id="MF_00185">
    <property type="entry name" value="IPP_trans"/>
    <property type="match status" value="1"/>
</dbReference>
<dbReference type="EC" id="2.5.1.75" evidence="10"/>
<evidence type="ECO:0000256" key="2">
    <source>
        <dbReference type="ARBA" id="ARBA00003213"/>
    </source>
</evidence>
<feature type="binding site" evidence="10">
    <location>
        <begin position="11"/>
        <end position="18"/>
    </location>
    <ligand>
        <name>ATP</name>
        <dbReference type="ChEBI" id="CHEBI:30616"/>
    </ligand>
</feature>
<comment type="catalytic activity">
    <reaction evidence="9 10">
        <text>adenosine(37) in tRNA + dimethylallyl diphosphate = N(6)-dimethylallyladenosine(37) in tRNA + diphosphate</text>
        <dbReference type="Rhea" id="RHEA:26482"/>
        <dbReference type="Rhea" id="RHEA-COMP:10162"/>
        <dbReference type="Rhea" id="RHEA-COMP:10375"/>
        <dbReference type="ChEBI" id="CHEBI:33019"/>
        <dbReference type="ChEBI" id="CHEBI:57623"/>
        <dbReference type="ChEBI" id="CHEBI:74411"/>
        <dbReference type="ChEBI" id="CHEBI:74415"/>
        <dbReference type="EC" id="2.5.1.75"/>
    </reaction>
</comment>
<keyword evidence="5 10" id="KW-0819">tRNA processing</keyword>
<keyword evidence="7 10" id="KW-0067">ATP-binding</keyword>
<keyword evidence="13" id="KW-1185">Reference proteome</keyword>
<dbReference type="PROSITE" id="PS50052">
    <property type="entry name" value="GUANYLATE_KINASE_2"/>
    <property type="match status" value="1"/>
</dbReference>
<evidence type="ECO:0000313" key="13">
    <source>
        <dbReference type="Proteomes" id="UP001155182"/>
    </source>
</evidence>
<dbReference type="InterPro" id="IPR039657">
    <property type="entry name" value="Dimethylallyltransferase"/>
</dbReference>
<comment type="cofactor">
    <cofactor evidence="1 10">
        <name>Mg(2+)</name>
        <dbReference type="ChEBI" id="CHEBI:18420"/>
    </cofactor>
</comment>
<evidence type="ECO:0000256" key="5">
    <source>
        <dbReference type="ARBA" id="ARBA00022694"/>
    </source>
</evidence>
<feature type="region of interest" description="Interaction with substrate tRNA" evidence="10">
    <location>
        <begin position="160"/>
        <end position="164"/>
    </location>
</feature>
<dbReference type="Proteomes" id="UP001155182">
    <property type="component" value="Unassembled WGS sequence"/>
</dbReference>
<evidence type="ECO:0000256" key="6">
    <source>
        <dbReference type="ARBA" id="ARBA00022741"/>
    </source>
</evidence>
<accession>A0A9X2JEG3</accession>
<sequence length="305" mass="35472">MKNKKLIVIVGPTAVGKTRAAIELAKYFNTEILSADSRQFFKEISIGTAKPDESELAEAKHHFINSHSIFDEINAGRFEVEALALLDDLFQKYDTLIMVGGSGLYINALCDGLDDLPKADETLRQQIVDRYELEGLSYLQTEVERLDPEYFKQVDVNNPQRLMRALEVCLMTGEPFSAFRKKESKERSFEIIKIGLNLPREELYERINHRVDLMVEAGLLQEAKVMHQHKDIYALQTVGYTELFDYFEDKHDLQRALELIKQNTRRFAKRQITWFNRDKNTHWFKPEEVKEIISFLATEYGVRAE</sequence>
<keyword evidence="4 10" id="KW-0808">Transferase</keyword>
<dbReference type="RefSeq" id="WP_252589731.1">
    <property type="nucleotide sequence ID" value="NZ_JAMWYS010000059.1"/>
</dbReference>
<dbReference type="GO" id="GO:0005524">
    <property type="term" value="F:ATP binding"/>
    <property type="evidence" value="ECO:0007669"/>
    <property type="project" value="UniProtKB-UniRule"/>
</dbReference>
<evidence type="ECO:0000256" key="9">
    <source>
        <dbReference type="ARBA" id="ARBA00049563"/>
    </source>
</evidence>
<dbReference type="Pfam" id="PF01715">
    <property type="entry name" value="IPPT"/>
    <property type="match status" value="1"/>
</dbReference>
<reference evidence="12" key="1">
    <citation type="submission" date="2022-06" db="EMBL/GenBank/DDBJ databases">
        <title>Solitalea sp. MAHUQ-68 isolated from rhizospheric soil.</title>
        <authorList>
            <person name="Huq M.A."/>
        </authorList>
    </citation>
    <scope>NUCLEOTIDE SEQUENCE</scope>
    <source>
        <strain evidence="12">MAHUQ-68</strain>
    </source>
</reference>
<comment type="similarity">
    <text evidence="3 10">Belongs to the IPP transferase family.</text>
</comment>
<evidence type="ECO:0000256" key="7">
    <source>
        <dbReference type="ARBA" id="ARBA00022840"/>
    </source>
</evidence>
<feature type="site" description="Interaction with substrate tRNA" evidence="10">
    <location>
        <position position="124"/>
    </location>
</feature>
<feature type="binding site" evidence="10">
    <location>
        <begin position="13"/>
        <end position="18"/>
    </location>
    <ligand>
        <name>substrate</name>
    </ligand>
</feature>
<organism evidence="12 13">
    <name type="scientific">Solitalea agri</name>
    <dbReference type="NCBI Taxonomy" id="2953739"/>
    <lineage>
        <taxon>Bacteria</taxon>
        <taxon>Pseudomonadati</taxon>
        <taxon>Bacteroidota</taxon>
        <taxon>Sphingobacteriia</taxon>
        <taxon>Sphingobacteriales</taxon>
        <taxon>Sphingobacteriaceae</taxon>
        <taxon>Solitalea</taxon>
    </lineage>
</organism>
<dbReference type="PANTHER" id="PTHR11088">
    <property type="entry name" value="TRNA DIMETHYLALLYLTRANSFERASE"/>
    <property type="match status" value="1"/>
</dbReference>
<dbReference type="GO" id="GO:0052381">
    <property type="term" value="F:tRNA dimethylallyltransferase activity"/>
    <property type="evidence" value="ECO:0007669"/>
    <property type="project" value="UniProtKB-UniRule"/>
</dbReference>
<evidence type="ECO:0000313" key="12">
    <source>
        <dbReference type="EMBL" id="MCO4294699.1"/>
    </source>
</evidence>
<evidence type="ECO:0000256" key="3">
    <source>
        <dbReference type="ARBA" id="ARBA00005842"/>
    </source>
</evidence>
<feature type="domain" description="Guanylate kinase-like" evidence="11">
    <location>
        <begin position="4"/>
        <end position="78"/>
    </location>
</feature>
<evidence type="ECO:0000256" key="8">
    <source>
        <dbReference type="ARBA" id="ARBA00022842"/>
    </source>
</evidence>
<dbReference type="NCBIfam" id="TIGR00174">
    <property type="entry name" value="miaA"/>
    <property type="match status" value="1"/>
</dbReference>
<dbReference type="SUPFAM" id="SSF52540">
    <property type="entry name" value="P-loop containing nucleoside triphosphate hydrolases"/>
    <property type="match status" value="2"/>
</dbReference>
<name>A0A9X2JEG3_9SPHI</name>
<dbReference type="PANTHER" id="PTHR11088:SF60">
    <property type="entry name" value="TRNA DIMETHYLALLYLTRANSFERASE"/>
    <property type="match status" value="1"/>
</dbReference>
<dbReference type="InterPro" id="IPR008144">
    <property type="entry name" value="Guanylate_kin-like_dom"/>
</dbReference>
<dbReference type="Gene3D" id="3.40.50.300">
    <property type="entry name" value="P-loop containing nucleotide triphosphate hydrolases"/>
    <property type="match status" value="1"/>
</dbReference>
<comment type="function">
    <text evidence="2 10">Catalyzes the transfer of a dimethylallyl group onto the adenine at position 37 in tRNAs that read codons beginning with uridine, leading to the formation of N6-(dimethylallyl)adenosine (i(6)A).</text>
</comment>
<evidence type="ECO:0000259" key="11">
    <source>
        <dbReference type="PROSITE" id="PS50052"/>
    </source>
</evidence>
<dbReference type="InterPro" id="IPR027417">
    <property type="entry name" value="P-loop_NTPase"/>
</dbReference>
<dbReference type="Gene3D" id="1.10.20.140">
    <property type="match status" value="1"/>
</dbReference>
<evidence type="ECO:0000256" key="1">
    <source>
        <dbReference type="ARBA" id="ARBA00001946"/>
    </source>
</evidence>
<dbReference type="EMBL" id="JAMWYS010000059">
    <property type="protein sequence ID" value="MCO4294699.1"/>
    <property type="molecule type" value="Genomic_DNA"/>
</dbReference>